<evidence type="ECO:0000313" key="2">
    <source>
        <dbReference type="EMBL" id="PAK21314.1"/>
    </source>
</evidence>
<feature type="transmembrane region" description="Helical" evidence="1">
    <location>
        <begin position="221"/>
        <end position="243"/>
    </location>
</feature>
<evidence type="ECO:0000256" key="1">
    <source>
        <dbReference type="SAM" id="Phobius"/>
    </source>
</evidence>
<dbReference type="NCBIfam" id="NF045846">
    <property type="entry name" value="MSC0882_dom"/>
    <property type="match status" value="1"/>
</dbReference>
<keyword evidence="1" id="KW-0812">Transmembrane</keyword>
<dbReference type="OrthoDB" id="397874at2"/>
<dbReference type="Proteomes" id="UP000216943">
    <property type="component" value="Unassembled WGS sequence"/>
</dbReference>
<gene>
    <name evidence="2" type="ORF">CJJ23_02660</name>
</gene>
<dbReference type="AlphaFoldDB" id="A0A269TIN9"/>
<feature type="transmembrane region" description="Helical" evidence="1">
    <location>
        <begin position="55"/>
        <end position="77"/>
    </location>
</feature>
<dbReference type="RefSeq" id="WP_095334820.1">
    <property type="nucleotide sequence ID" value="NZ_NQNY01000007.1"/>
</dbReference>
<protein>
    <submittedName>
        <fullName evidence="2">Uncharacterized protein</fullName>
    </submittedName>
</protein>
<sequence>MNIKPLNDTSTINIITPSEQMQKIYLETTTFQKPPNEIIPNGLYRVFRFERFFDVFMMVALSMIILTMAAIIIVNTIRPDLLLTPTIKQELTFNVAENTTLQPLIAIYIITALVIFAAFAKIISVSIDFSSIKRSMEQYRNNLKNEDYSSPAYIDNLYKRLIVGQVNHNWITIHLLWFGGLFVAILFGLKNADWSIGEPGGVYLPITWNIWIKNAFIDPDLVVTLFVTILLAWILSHIVFFLVRKKRKMDIESFFAKSQLADVETSQKWVSKTRKIWFTTFLILNLILIIIPAAYLIYQVIKKRKQISALAT</sequence>
<proteinExistence type="predicted"/>
<organism evidence="2 3">
    <name type="scientific">Mycoplasmopsis agassizii</name>
    <dbReference type="NCBI Taxonomy" id="33922"/>
    <lineage>
        <taxon>Bacteria</taxon>
        <taxon>Bacillati</taxon>
        <taxon>Mycoplasmatota</taxon>
        <taxon>Mycoplasmoidales</taxon>
        <taxon>Metamycoplasmataceae</taxon>
        <taxon>Mycoplasmopsis</taxon>
    </lineage>
</organism>
<feature type="transmembrane region" description="Helical" evidence="1">
    <location>
        <begin position="276"/>
        <end position="298"/>
    </location>
</feature>
<feature type="transmembrane region" description="Helical" evidence="1">
    <location>
        <begin position="105"/>
        <end position="127"/>
    </location>
</feature>
<accession>A0A269TIN9</accession>
<keyword evidence="1" id="KW-0472">Membrane</keyword>
<reference evidence="3" key="1">
    <citation type="submission" date="2017-08" db="EMBL/GenBank/DDBJ databases">
        <authorList>
            <person name="Alvarez-Ponce D."/>
            <person name="Weitzman C.L."/>
            <person name="Tillett R.L."/>
            <person name="Sandmeier F.C."/>
            <person name="Tracy C.R."/>
        </authorList>
    </citation>
    <scope>NUCLEOTIDE SEQUENCE [LARGE SCALE GENOMIC DNA]</scope>
    <source>
        <strain evidence="3">723</strain>
    </source>
</reference>
<dbReference type="InterPro" id="IPR059214">
    <property type="entry name" value="MSC_0882-like"/>
</dbReference>
<dbReference type="EMBL" id="NQNY01000007">
    <property type="protein sequence ID" value="PAK21314.1"/>
    <property type="molecule type" value="Genomic_DNA"/>
</dbReference>
<name>A0A269TIN9_9BACT</name>
<feature type="transmembrane region" description="Helical" evidence="1">
    <location>
        <begin position="169"/>
        <end position="189"/>
    </location>
</feature>
<keyword evidence="1" id="KW-1133">Transmembrane helix</keyword>
<comment type="caution">
    <text evidence="2">The sequence shown here is derived from an EMBL/GenBank/DDBJ whole genome shotgun (WGS) entry which is preliminary data.</text>
</comment>
<evidence type="ECO:0000313" key="3">
    <source>
        <dbReference type="Proteomes" id="UP000216943"/>
    </source>
</evidence>